<name>A0AAW1UYX3_9CUCU</name>
<comment type="caution">
    <text evidence="2">The sequence shown here is derived from an EMBL/GenBank/DDBJ whole genome shotgun (WGS) entry which is preliminary data.</text>
</comment>
<protein>
    <submittedName>
        <fullName evidence="2">Uncharacterized protein</fullName>
    </submittedName>
</protein>
<dbReference type="Proteomes" id="UP001431783">
    <property type="component" value="Unassembled WGS sequence"/>
</dbReference>
<feature type="region of interest" description="Disordered" evidence="1">
    <location>
        <begin position="118"/>
        <end position="153"/>
    </location>
</feature>
<keyword evidence="3" id="KW-1185">Reference proteome</keyword>
<dbReference type="EMBL" id="JARQZJ010000099">
    <property type="protein sequence ID" value="KAK9886303.1"/>
    <property type="molecule type" value="Genomic_DNA"/>
</dbReference>
<evidence type="ECO:0000256" key="1">
    <source>
        <dbReference type="SAM" id="MobiDB-lite"/>
    </source>
</evidence>
<proteinExistence type="predicted"/>
<evidence type="ECO:0000313" key="2">
    <source>
        <dbReference type="EMBL" id="KAK9886303.1"/>
    </source>
</evidence>
<sequence length="336" mass="38158">MITQAWARAGLSSLGRTMVNQAWTRAGYPSYGRTIMNQAWTKLRVQRWRALNKTEKVSNKNINNSVDNEQSFNNESVNISCVSEVNDISVTDSCNLQAFNSHNLDNDNNYDFICTSDNDSDSSEYSSSKIKGSDCSENNNDEQLPGDAVHSFSPHNSEKVMQKTLSEKLRCWTLDNLNILRLNVVTELLTILREEGHEDLPKTSRQLLKTKHCRPMKSVLSKRETSGSYIYIGIKNTEIFQMVSAGCTKYEDYVHKIMEKMINKEVQLQYSGCGRKVKGVGKKSFKETETYQIMEKFLMAKYQKSNGKIGVITAVSNFLSGAKDREGGRAQRNKYK</sequence>
<dbReference type="AlphaFoldDB" id="A0AAW1UYX3"/>
<gene>
    <name evidence="2" type="ORF">WA026_015813</name>
</gene>
<evidence type="ECO:0000313" key="3">
    <source>
        <dbReference type="Proteomes" id="UP001431783"/>
    </source>
</evidence>
<accession>A0AAW1UYX3</accession>
<reference evidence="2 3" key="1">
    <citation type="submission" date="2023-03" db="EMBL/GenBank/DDBJ databases">
        <title>Genome insight into feeding habits of ladybird beetles.</title>
        <authorList>
            <person name="Li H.-S."/>
            <person name="Huang Y.-H."/>
            <person name="Pang H."/>
        </authorList>
    </citation>
    <scope>NUCLEOTIDE SEQUENCE [LARGE SCALE GENOMIC DNA]</scope>
    <source>
        <strain evidence="2">SYSU_2023b</strain>
        <tissue evidence="2">Whole body</tissue>
    </source>
</reference>
<organism evidence="2 3">
    <name type="scientific">Henosepilachna vigintioctopunctata</name>
    <dbReference type="NCBI Taxonomy" id="420089"/>
    <lineage>
        <taxon>Eukaryota</taxon>
        <taxon>Metazoa</taxon>
        <taxon>Ecdysozoa</taxon>
        <taxon>Arthropoda</taxon>
        <taxon>Hexapoda</taxon>
        <taxon>Insecta</taxon>
        <taxon>Pterygota</taxon>
        <taxon>Neoptera</taxon>
        <taxon>Endopterygota</taxon>
        <taxon>Coleoptera</taxon>
        <taxon>Polyphaga</taxon>
        <taxon>Cucujiformia</taxon>
        <taxon>Coccinelloidea</taxon>
        <taxon>Coccinellidae</taxon>
        <taxon>Epilachninae</taxon>
        <taxon>Epilachnini</taxon>
        <taxon>Henosepilachna</taxon>
    </lineage>
</organism>